<dbReference type="InterPro" id="IPR014756">
    <property type="entry name" value="Ig_E-set"/>
</dbReference>
<dbReference type="Proteomes" id="UP000308444">
    <property type="component" value="Unassembled WGS sequence"/>
</dbReference>
<accession>A0A9X9F0Q8</accession>
<name>A0A9X9F0Q8_BACCE</name>
<feature type="non-terminal residue" evidence="2">
    <location>
        <position position="86"/>
    </location>
</feature>
<dbReference type="AlphaFoldDB" id="A0A9X9F0Q8"/>
<feature type="domain" description="Chitin-binding type-4" evidence="1">
    <location>
        <begin position="41"/>
        <end position="83"/>
    </location>
</feature>
<dbReference type="InterPro" id="IPR004302">
    <property type="entry name" value="Cellulose/chitin-bd_N"/>
</dbReference>
<comment type="caution">
    <text evidence="2">The sequence shown here is derived from an EMBL/GenBank/DDBJ whole genome shotgun (WGS) entry which is preliminary data.</text>
</comment>
<reference evidence="2 3" key="1">
    <citation type="journal article" date="2019" name="Environ. Microbiol.">
        <title>An active ?-lactamase is a part of an orchestrated cell wall stress resistance network of Bacillus subtilis and related rhizosphere species.</title>
        <authorList>
            <person name="Bucher T."/>
            <person name="Keren-Paz A."/>
            <person name="Hausser J."/>
            <person name="Olender T."/>
            <person name="Cytryn E."/>
            <person name="Kolodkin-Gal I."/>
        </authorList>
    </citation>
    <scope>NUCLEOTIDE SEQUENCE [LARGE SCALE GENOMIC DNA]</scope>
    <source>
        <strain evidence="2 3">I32</strain>
    </source>
</reference>
<evidence type="ECO:0000259" key="1">
    <source>
        <dbReference type="Pfam" id="PF03067"/>
    </source>
</evidence>
<protein>
    <submittedName>
        <fullName evidence="2">Chitin-binding protein</fullName>
    </submittedName>
</protein>
<evidence type="ECO:0000313" key="2">
    <source>
        <dbReference type="EMBL" id="TKI80211.1"/>
    </source>
</evidence>
<sequence length="86" mass="9117">MNLKFTSKLERLRKSKKGIGACVLAAGVTAITMIPQSAYAHGFVEKPSSRAALCSQNYGALNLNCGNIMYEPQSLEAPKGFPDGGP</sequence>
<dbReference type="SUPFAM" id="SSF81296">
    <property type="entry name" value="E set domains"/>
    <property type="match status" value="1"/>
</dbReference>
<organism evidence="2 3">
    <name type="scientific">Bacillus cereus</name>
    <dbReference type="NCBI Taxonomy" id="1396"/>
    <lineage>
        <taxon>Bacteria</taxon>
        <taxon>Bacillati</taxon>
        <taxon>Bacillota</taxon>
        <taxon>Bacilli</taxon>
        <taxon>Bacillales</taxon>
        <taxon>Bacillaceae</taxon>
        <taxon>Bacillus</taxon>
        <taxon>Bacillus cereus group</taxon>
    </lineage>
</organism>
<gene>
    <name evidence="2" type="ORF">FC695_43995</name>
</gene>
<dbReference type="Gene3D" id="2.70.50.50">
    <property type="entry name" value="chitin-binding protein cbp21"/>
    <property type="match status" value="1"/>
</dbReference>
<evidence type="ECO:0000313" key="3">
    <source>
        <dbReference type="Proteomes" id="UP000308444"/>
    </source>
</evidence>
<dbReference type="Pfam" id="PF03067">
    <property type="entry name" value="LPMO_10"/>
    <property type="match status" value="1"/>
</dbReference>
<proteinExistence type="predicted"/>
<dbReference type="EMBL" id="SZOH01005270">
    <property type="protein sequence ID" value="TKI80211.1"/>
    <property type="molecule type" value="Genomic_DNA"/>
</dbReference>